<protein>
    <submittedName>
        <fullName evidence="5">Uncharacterized protein</fullName>
    </submittedName>
</protein>
<organism evidence="5 6">
    <name type="scientific">Polarella glacialis</name>
    <name type="common">Dinoflagellate</name>
    <dbReference type="NCBI Taxonomy" id="89957"/>
    <lineage>
        <taxon>Eukaryota</taxon>
        <taxon>Sar</taxon>
        <taxon>Alveolata</taxon>
        <taxon>Dinophyceae</taxon>
        <taxon>Suessiales</taxon>
        <taxon>Suessiaceae</taxon>
        <taxon>Polarella</taxon>
    </lineage>
</organism>
<dbReference type="PANTHER" id="PTHR47790">
    <property type="entry name" value="TRNA/TMRNA (URACIL-C(5))-METHYLTRANSFERASE"/>
    <property type="match status" value="1"/>
</dbReference>
<dbReference type="GO" id="GO:0030697">
    <property type="term" value="F:tRNA (uracil(54)-C5)-methyltransferase activity, S-adenosyl methionine-dependent"/>
    <property type="evidence" value="ECO:0007669"/>
    <property type="project" value="InterPro"/>
</dbReference>
<keyword evidence="2" id="KW-0808">Transferase</keyword>
<proteinExistence type="predicted"/>
<sequence length="251" mass="27715">MQLCSTSGLAPGAFVARSSAARSVSCECSLRHAHRPSGSEGSSGERRFQALALLAVARLGSSCVGRTRIARLQASHRCQRCRRSARPRSSCLDPPRCPPLVAPDVADYPADLERKVAKVWELLGDRLTEDSTSGGLQVVPSPEPLNYRHRVKFDLRNDKEGDGTIDFRINDPETNEWVNVSDYPIASSRINRLLPQLRTALEADDEARRQAFQVELLSNTHGEALAVVMYHRKLEASDCEIANRLAKKLDA</sequence>
<accession>A0A813HED5</accession>
<dbReference type="PANTHER" id="PTHR47790:SF2">
    <property type="entry name" value="TRNA_TMRNA (URACIL-C(5))-METHYLTRANSFERASE"/>
    <property type="match status" value="1"/>
</dbReference>
<dbReference type="Gene3D" id="2.40.50.1070">
    <property type="match status" value="1"/>
</dbReference>
<comment type="caution">
    <text evidence="5">The sequence shown here is derived from an EMBL/GenBank/DDBJ whole genome shotgun (WGS) entry which is preliminary data.</text>
</comment>
<evidence type="ECO:0000313" key="5">
    <source>
        <dbReference type="EMBL" id="CAE8635971.1"/>
    </source>
</evidence>
<dbReference type="GO" id="GO:0005829">
    <property type="term" value="C:cytosol"/>
    <property type="evidence" value="ECO:0007669"/>
    <property type="project" value="TreeGrafter"/>
</dbReference>
<keyword evidence="1" id="KW-0489">Methyltransferase</keyword>
<dbReference type="GO" id="GO:0019843">
    <property type="term" value="F:rRNA binding"/>
    <property type="evidence" value="ECO:0007669"/>
    <property type="project" value="TreeGrafter"/>
</dbReference>
<evidence type="ECO:0000256" key="1">
    <source>
        <dbReference type="ARBA" id="ARBA00022603"/>
    </source>
</evidence>
<dbReference type="GO" id="GO:0000049">
    <property type="term" value="F:tRNA binding"/>
    <property type="evidence" value="ECO:0007669"/>
    <property type="project" value="TreeGrafter"/>
</dbReference>
<dbReference type="Proteomes" id="UP000626109">
    <property type="component" value="Unassembled WGS sequence"/>
</dbReference>
<dbReference type="SUPFAM" id="SSF53335">
    <property type="entry name" value="S-adenosyl-L-methionine-dependent methyltransferases"/>
    <property type="match status" value="1"/>
</dbReference>
<gene>
    <name evidence="5" type="ORF">PGLA2088_LOCUS1542</name>
</gene>
<dbReference type="AlphaFoldDB" id="A0A813HED5"/>
<dbReference type="GO" id="GO:0008033">
    <property type="term" value="P:tRNA processing"/>
    <property type="evidence" value="ECO:0007669"/>
    <property type="project" value="UniProtKB-KW"/>
</dbReference>
<name>A0A813HED5_POLGL</name>
<reference evidence="5" key="1">
    <citation type="submission" date="2021-02" db="EMBL/GenBank/DDBJ databases">
        <authorList>
            <person name="Dougan E. K."/>
            <person name="Rhodes N."/>
            <person name="Thang M."/>
            <person name="Chan C."/>
        </authorList>
    </citation>
    <scope>NUCLEOTIDE SEQUENCE</scope>
</reference>
<dbReference type="GO" id="GO:0032259">
    <property type="term" value="P:methylation"/>
    <property type="evidence" value="ECO:0007669"/>
    <property type="project" value="UniProtKB-KW"/>
</dbReference>
<keyword evidence="3" id="KW-0949">S-adenosyl-L-methionine</keyword>
<dbReference type="InterPro" id="IPR010280">
    <property type="entry name" value="U5_MeTrfase_fam"/>
</dbReference>
<dbReference type="EMBL" id="CAJNNW010001206">
    <property type="protein sequence ID" value="CAE8635971.1"/>
    <property type="molecule type" value="Genomic_DNA"/>
</dbReference>
<evidence type="ECO:0000313" key="6">
    <source>
        <dbReference type="Proteomes" id="UP000626109"/>
    </source>
</evidence>
<dbReference type="InterPro" id="IPR011869">
    <property type="entry name" value="TrmA_MeTrfase"/>
</dbReference>
<evidence type="ECO:0000256" key="3">
    <source>
        <dbReference type="ARBA" id="ARBA00022691"/>
    </source>
</evidence>
<dbReference type="Pfam" id="PF05958">
    <property type="entry name" value="tRNA_U5-meth_tr"/>
    <property type="match status" value="1"/>
</dbReference>
<keyword evidence="4" id="KW-0819">tRNA processing</keyword>
<evidence type="ECO:0000256" key="2">
    <source>
        <dbReference type="ARBA" id="ARBA00022679"/>
    </source>
</evidence>
<evidence type="ECO:0000256" key="4">
    <source>
        <dbReference type="ARBA" id="ARBA00022694"/>
    </source>
</evidence>
<feature type="non-terminal residue" evidence="5">
    <location>
        <position position="251"/>
    </location>
</feature>
<dbReference type="InterPro" id="IPR029063">
    <property type="entry name" value="SAM-dependent_MTases_sf"/>
</dbReference>